<keyword evidence="3" id="KW-1185">Reference proteome</keyword>
<evidence type="ECO:0000259" key="1">
    <source>
        <dbReference type="Pfam" id="PF16787"/>
    </source>
</evidence>
<dbReference type="InterPro" id="IPR031872">
    <property type="entry name" value="NDC10_II"/>
</dbReference>
<protein>
    <recommendedName>
        <fullName evidence="1">Ndc10 domain-containing protein</fullName>
    </recommendedName>
</protein>
<evidence type="ECO:0000313" key="2">
    <source>
        <dbReference type="EMBL" id="CEP20005.1"/>
    </source>
</evidence>
<dbReference type="AlphaFoldDB" id="A0A0B7NWK6"/>
<evidence type="ECO:0000313" key="3">
    <source>
        <dbReference type="Proteomes" id="UP000054107"/>
    </source>
</evidence>
<dbReference type="GO" id="GO:0003677">
    <property type="term" value="F:DNA binding"/>
    <property type="evidence" value="ECO:0007669"/>
    <property type="project" value="InterPro"/>
</dbReference>
<dbReference type="STRING" id="35722.A0A0B7NWK6"/>
<dbReference type="InterPro" id="IPR038279">
    <property type="entry name" value="Ndc10_dom2_sf"/>
</dbReference>
<gene>
    <name evidence="2" type="primary">PARPA_14326.1 scaffold 50072</name>
</gene>
<accession>A0A0B7NWK6</accession>
<organism evidence="2 3">
    <name type="scientific">Parasitella parasitica</name>
    <dbReference type="NCBI Taxonomy" id="35722"/>
    <lineage>
        <taxon>Eukaryota</taxon>
        <taxon>Fungi</taxon>
        <taxon>Fungi incertae sedis</taxon>
        <taxon>Mucoromycota</taxon>
        <taxon>Mucoromycotina</taxon>
        <taxon>Mucoromycetes</taxon>
        <taxon>Mucorales</taxon>
        <taxon>Mucorineae</taxon>
        <taxon>Mucoraceae</taxon>
        <taxon>Parasitella</taxon>
    </lineage>
</organism>
<dbReference type="EMBL" id="LN734204">
    <property type="protein sequence ID" value="CEP20005.1"/>
    <property type="molecule type" value="Genomic_DNA"/>
</dbReference>
<dbReference type="Pfam" id="PF16787">
    <property type="entry name" value="NDC10_II"/>
    <property type="match status" value="1"/>
</dbReference>
<proteinExistence type="predicted"/>
<reference evidence="2 3" key="1">
    <citation type="submission" date="2014-09" db="EMBL/GenBank/DDBJ databases">
        <authorList>
            <person name="Ellenberger Sabrina"/>
        </authorList>
    </citation>
    <scope>NUCLEOTIDE SEQUENCE [LARGE SCALE GENOMIC DNA]</scope>
    <source>
        <strain evidence="2 3">CBS 412.66</strain>
    </source>
</reference>
<dbReference type="Gene3D" id="1.10.443.20">
    <property type="entry name" value="Centromere DNA-binding protein complex CBF3 subunit, domain 2"/>
    <property type="match status" value="1"/>
</dbReference>
<dbReference type="Proteomes" id="UP000054107">
    <property type="component" value="Unassembled WGS sequence"/>
</dbReference>
<feature type="domain" description="Ndc10" evidence="1">
    <location>
        <begin position="43"/>
        <end position="114"/>
    </location>
</feature>
<name>A0A0B7NWK6_9FUNG</name>
<sequence>MLAVAPEPVFAELYNGASLDQICRMGRWDSGSYQNLQWLRRDALEQQTFPAIEMWMQRLNDENDAPFQNRKTAAAFIKLILQLKKIILQDAVLWRQLDSKNRIFKEPVFSSAAFKQFEEDLVVHMEDIPTPSAMVLQETLPVIEKRFSEVLSEVKANNQATVAAVQHIVQQLLTTANSSTSNCKACAN</sequence>